<dbReference type="PANTHER" id="PTHR30348">
    <property type="entry name" value="UNCHARACTERIZED PROTEIN YECE"/>
    <property type="match status" value="1"/>
</dbReference>
<dbReference type="SUPFAM" id="SSF117396">
    <property type="entry name" value="TM1631-like"/>
    <property type="match status" value="1"/>
</dbReference>
<feature type="region of interest" description="Disordered" evidence="1">
    <location>
        <begin position="272"/>
        <end position="292"/>
    </location>
</feature>
<dbReference type="RefSeq" id="WP_120109029.1">
    <property type="nucleotide sequence ID" value="NZ_QXQB01000002.1"/>
</dbReference>
<accession>A0A3A6PGX1</accession>
<sequence>MSIQIGLAGWGDHDSLYPEGTKQGEKLNVYGSHFPVVEVDSTFYAIQPQERFAAWVNGTPDTLRFVVKAYQSMTGHQRGPAAAKDDPDAMAEAFRRMLEPALHSGRLTAALFQYPPWFDCVSSNVRQLREMKRRMEGFPCALEFRHQSWFEPGMKERTLEFMREEGWIHSICDEPQAGIGSIPTILEATDKDTSIVRFHGRNAANWNNGGGPNWREVRYLYNYSDAELSEWRDKLESLLEQSRDIAVIFNNNSGGHAAGNAKTMMTMLGQNRPDGREPFYTPPPGPEQLELF</sequence>
<dbReference type="InterPro" id="IPR036520">
    <property type="entry name" value="UPF0759_sf"/>
</dbReference>
<keyword evidence="3" id="KW-1185">Reference proteome</keyword>
<name>A0A3A6PGX1_9BACL</name>
<dbReference type="InterPro" id="IPR002763">
    <property type="entry name" value="DUF72"/>
</dbReference>
<dbReference type="PANTHER" id="PTHR30348:SF13">
    <property type="entry name" value="UPF0759 PROTEIN YUNF"/>
    <property type="match status" value="1"/>
</dbReference>
<comment type="caution">
    <text evidence="2">The sequence shown here is derived from an EMBL/GenBank/DDBJ whole genome shotgun (WGS) entry which is preliminary data.</text>
</comment>
<dbReference type="AlphaFoldDB" id="A0A3A6PGX1"/>
<dbReference type="OrthoDB" id="9780310at2"/>
<evidence type="ECO:0000313" key="2">
    <source>
        <dbReference type="EMBL" id="RJX39500.1"/>
    </source>
</evidence>
<dbReference type="Pfam" id="PF01904">
    <property type="entry name" value="DUF72"/>
    <property type="match status" value="1"/>
</dbReference>
<dbReference type="EMBL" id="QXQB01000002">
    <property type="protein sequence ID" value="RJX39500.1"/>
    <property type="molecule type" value="Genomic_DNA"/>
</dbReference>
<protein>
    <submittedName>
        <fullName evidence="2">DUF72 domain-containing protein</fullName>
    </submittedName>
</protein>
<organism evidence="2 3">
    <name type="scientific">Paenibacillus pinisoli</name>
    <dbReference type="NCBI Taxonomy" id="1276110"/>
    <lineage>
        <taxon>Bacteria</taxon>
        <taxon>Bacillati</taxon>
        <taxon>Bacillota</taxon>
        <taxon>Bacilli</taxon>
        <taxon>Bacillales</taxon>
        <taxon>Paenibacillaceae</taxon>
        <taxon>Paenibacillus</taxon>
    </lineage>
</organism>
<proteinExistence type="predicted"/>
<dbReference type="Gene3D" id="3.20.20.410">
    <property type="entry name" value="Protein of unknown function UPF0759"/>
    <property type="match status" value="1"/>
</dbReference>
<evidence type="ECO:0000313" key="3">
    <source>
        <dbReference type="Proteomes" id="UP000267798"/>
    </source>
</evidence>
<dbReference type="Proteomes" id="UP000267798">
    <property type="component" value="Unassembled WGS sequence"/>
</dbReference>
<gene>
    <name evidence="2" type="ORF">D3P09_08730</name>
</gene>
<evidence type="ECO:0000256" key="1">
    <source>
        <dbReference type="SAM" id="MobiDB-lite"/>
    </source>
</evidence>
<reference evidence="2 3" key="1">
    <citation type="submission" date="2018-09" db="EMBL/GenBank/DDBJ databases">
        <title>Paenibacillus aracenensis nov. sp. isolated from a cave in southern Spain.</title>
        <authorList>
            <person name="Jurado V."/>
            <person name="Gutierrez-Patricio S."/>
            <person name="Gonzalez-Pimentel J.L."/>
            <person name="Miller A.Z."/>
            <person name="Laiz L."/>
            <person name="Saiz-Jimenez C."/>
        </authorList>
    </citation>
    <scope>NUCLEOTIDE SEQUENCE [LARGE SCALE GENOMIC DNA]</scope>
    <source>
        <strain evidence="2 3">JCM 19203</strain>
    </source>
</reference>